<reference evidence="1" key="3">
    <citation type="submission" date="2022-06" db="UniProtKB">
        <authorList>
            <consortium name="EnsemblPlants"/>
        </authorList>
    </citation>
    <scope>IDENTIFICATION</scope>
</reference>
<proteinExistence type="predicted"/>
<dbReference type="Gramene" id="TuG1812G0100001301.01.T01">
    <property type="protein sequence ID" value="TuG1812G0100001301.01.T01.cds243715"/>
    <property type="gene ID" value="TuG1812G0100001301.01"/>
</dbReference>
<sequence>TPTYFILLQNAERERKKEMTPKIEKNTQFVYVRGYLYWYACTCICSARHDLYSRNG</sequence>
<evidence type="ECO:0000313" key="1">
    <source>
        <dbReference type="EnsemblPlants" id="TuG1812G0100001301.01.T01.cds243715"/>
    </source>
</evidence>
<evidence type="ECO:0000313" key="2">
    <source>
        <dbReference type="Proteomes" id="UP000015106"/>
    </source>
</evidence>
<name>A0A8R7JZ02_TRIUA</name>
<keyword evidence="2" id="KW-1185">Reference proteome</keyword>
<organism evidence="1 2">
    <name type="scientific">Triticum urartu</name>
    <name type="common">Red wild einkorn</name>
    <name type="synonym">Crithodium urartu</name>
    <dbReference type="NCBI Taxonomy" id="4572"/>
    <lineage>
        <taxon>Eukaryota</taxon>
        <taxon>Viridiplantae</taxon>
        <taxon>Streptophyta</taxon>
        <taxon>Embryophyta</taxon>
        <taxon>Tracheophyta</taxon>
        <taxon>Spermatophyta</taxon>
        <taxon>Magnoliopsida</taxon>
        <taxon>Liliopsida</taxon>
        <taxon>Poales</taxon>
        <taxon>Poaceae</taxon>
        <taxon>BOP clade</taxon>
        <taxon>Pooideae</taxon>
        <taxon>Triticodae</taxon>
        <taxon>Triticeae</taxon>
        <taxon>Triticinae</taxon>
        <taxon>Triticum</taxon>
    </lineage>
</organism>
<dbReference type="EnsemblPlants" id="TuG1812G0100001301.01.T01">
    <property type="protein sequence ID" value="TuG1812G0100001301.01.T01.cds243715"/>
    <property type="gene ID" value="TuG1812G0100001301.01"/>
</dbReference>
<dbReference type="Proteomes" id="UP000015106">
    <property type="component" value="Chromosome 1"/>
</dbReference>
<dbReference type="AlphaFoldDB" id="A0A8R7JZ02"/>
<protein>
    <submittedName>
        <fullName evidence="1">Uncharacterized protein</fullName>
    </submittedName>
</protein>
<reference evidence="2" key="1">
    <citation type="journal article" date="2013" name="Nature">
        <title>Draft genome of the wheat A-genome progenitor Triticum urartu.</title>
        <authorList>
            <person name="Ling H.Q."/>
            <person name="Zhao S."/>
            <person name="Liu D."/>
            <person name="Wang J."/>
            <person name="Sun H."/>
            <person name="Zhang C."/>
            <person name="Fan H."/>
            <person name="Li D."/>
            <person name="Dong L."/>
            <person name="Tao Y."/>
            <person name="Gao C."/>
            <person name="Wu H."/>
            <person name="Li Y."/>
            <person name="Cui Y."/>
            <person name="Guo X."/>
            <person name="Zheng S."/>
            <person name="Wang B."/>
            <person name="Yu K."/>
            <person name="Liang Q."/>
            <person name="Yang W."/>
            <person name="Lou X."/>
            <person name="Chen J."/>
            <person name="Feng M."/>
            <person name="Jian J."/>
            <person name="Zhang X."/>
            <person name="Luo G."/>
            <person name="Jiang Y."/>
            <person name="Liu J."/>
            <person name="Wang Z."/>
            <person name="Sha Y."/>
            <person name="Zhang B."/>
            <person name="Wu H."/>
            <person name="Tang D."/>
            <person name="Shen Q."/>
            <person name="Xue P."/>
            <person name="Zou S."/>
            <person name="Wang X."/>
            <person name="Liu X."/>
            <person name="Wang F."/>
            <person name="Yang Y."/>
            <person name="An X."/>
            <person name="Dong Z."/>
            <person name="Zhang K."/>
            <person name="Zhang X."/>
            <person name="Luo M.C."/>
            <person name="Dvorak J."/>
            <person name="Tong Y."/>
            <person name="Wang J."/>
            <person name="Yang H."/>
            <person name="Li Z."/>
            <person name="Wang D."/>
            <person name="Zhang A."/>
            <person name="Wang J."/>
        </authorList>
    </citation>
    <scope>NUCLEOTIDE SEQUENCE</scope>
    <source>
        <strain evidence="2">cv. G1812</strain>
    </source>
</reference>
<reference evidence="1" key="2">
    <citation type="submission" date="2018-03" db="EMBL/GenBank/DDBJ databases">
        <title>The Triticum urartu genome reveals the dynamic nature of wheat genome evolution.</title>
        <authorList>
            <person name="Ling H."/>
            <person name="Ma B."/>
            <person name="Shi X."/>
            <person name="Liu H."/>
            <person name="Dong L."/>
            <person name="Sun H."/>
            <person name="Cao Y."/>
            <person name="Gao Q."/>
            <person name="Zheng S."/>
            <person name="Li Y."/>
            <person name="Yu Y."/>
            <person name="Du H."/>
            <person name="Qi M."/>
            <person name="Li Y."/>
            <person name="Yu H."/>
            <person name="Cui Y."/>
            <person name="Wang N."/>
            <person name="Chen C."/>
            <person name="Wu H."/>
            <person name="Zhao Y."/>
            <person name="Zhang J."/>
            <person name="Li Y."/>
            <person name="Zhou W."/>
            <person name="Zhang B."/>
            <person name="Hu W."/>
            <person name="Eijk M."/>
            <person name="Tang J."/>
            <person name="Witsenboer H."/>
            <person name="Zhao S."/>
            <person name="Li Z."/>
            <person name="Zhang A."/>
            <person name="Wang D."/>
            <person name="Liang C."/>
        </authorList>
    </citation>
    <scope>NUCLEOTIDE SEQUENCE [LARGE SCALE GENOMIC DNA]</scope>
    <source>
        <strain evidence="1">cv. G1812</strain>
    </source>
</reference>
<accession>A0A8R7JZ02</accession>